<dbReference type="EMBL" id="JAFEUZ010000011">
    <property type="protein sequence ID" value="KAG5484726.1"/>
    <property type="molecule type" value="Genomic_DNA"/>
</dbReference>
<accession>A0A836H0L5</accession>
<dbReference type="GO" id="GO:0019216">
    <property type="term" value="P:regulation of lipid metabolic process"/>
    <property type="evidence" value="ECO:0007669"/>
    <property type="project" value="TreeGrafter"/>
</dbReference>
<evidence type="ECO:0000256" key="3">
    <source>
        <dbReference type="SAM" id="MobiDB-lite"/>
    </source>
</evidence>
<evidence type="ECO:0000313" key="5">
    <source>
        <dbReference type="Proteomes" id="UP000673552"/>
    </source>
</evidence>
<reference evidence="4 5" key="1">
    <citation type="submission" date="2021-03" db="EMBL/GenBank/DDBJ databases">
        <title>Leishmania (Mundinia) martiniquensis Genome sequencing and assembly.</title>
        <authorList>
            <person name="Almutairi H."/>
            <person name="Gatherer D."/>
        </authorList>
    </citation>
    <scope>NUCLEOTIDE SEQUENCE [LARGE SCALE GENOMIC DNA]</scope>
    <source>
        <strain evidence="4">LSCM1</strain>
    </source>
</reference>
<dbReference type="PANTHER" id="PTHR12499">
    <property type="entry name" value="OPTIC ATROPHY 3 PROTEIN OPA3"/>
    <property type="match status" value="1"/>
</dbReference>
<dbReference type="GeneID" id="92516476"/>
<proteinExistence type="inferred from homology"/>
<evidence type="ECO:0000256" key="2">
    <source>
        <dbReference type="ARBA" id="ARBA00023054"/>
    </source>
</evidence>
<dbReference type="KEGG" id="lmat:92516476"/>
<organism evidence="4 5">
    <name type="scientific">Leishmania martiniquensis</name>
    <dbReference type="NCBI Taxonomy" id="1580590"/>
    <lineage>
        <taxon>Eukaryota</taxon>
        <taxon>Discoba</taxon>
        <taxon>Euglenozoa</taxon>
        <taxon>Kinetoplastea</taxon>
        <taxon>Metakinetoplastina</taxon>
        <taxon>Trypanosomatida</taxon>
        <taxon>Trypanosomatidae</taxon>
        <taxon>Leishmaniinae</taxon>
        <taxon>Leishmania</taxon>
    </lineage>
</organism>
<dbReference type="Pfam" id="PF07047">
    <property type="entry name" value="OPA3"/>
    <property type="match status" value="2"/>
</dbReference>
<keyword evidence="5" id="KW-1185">Reference proteome</keyword>
<feature type="region of interest" description="Disordered" evidence="3">
    <location>
        <begin position="64"/>
        <end position="88"/>
    </location>
</feature>
<evidence type="ECO:0000256" key="1">
    <source>
        <dbReference type="ARBA" id="ARBA00007584"/>
    </source>
</evidence>
<dbReference type="OrthoDB" id="2129069at2759"/>
<name>A0A836H0L5_9TRYP</name>
<dbReference type="Proteomes" id="UP000673552">
    <property type="component" value="Chromosome 11"/>
</dbReference>
<protein>
    <submittedName>
        <fullName evidence="4">Uncharacterized protein</fullName>
    </submittedName>
</protein>
<dbReference type="AlphaFoldDB" id="A0A836H0L5"/>
<comment type="caution">
    <text evidence="4">The sequence shown here is derived from an EMBL/GenBank/DDBJ whole genome shotgun (WGS) entry which is preliminary data.</text>
</comment>
<comment type="similarity">
    <text evidence="1">Belongs to the OPA3 family.</text>
</comment>
<dbReference type="PANTHER" id="PTHR12499:SF0">
    <property type="entry name" value="OPTIC ATROPHY 3 PROTEIN"/>
    <property type="match status" value="1"/>
</dbReference>
<dbReference type="RefSeq" id="XP_067180505.1">
    <property type="nucleotide sequence ID" value="XM_067323964.1"/>
</dbReference>
<gene>
    <name evidence="4" type="ORF">LSCM1_06547</name>
</gene>
<dbReference type="GO" id="GO:0005739">
    <property type="term" value="C:mitochondrion"/>
    <property type="evidence" value="ECO:0007669"/>
    <property type="project" value="TreeGrafter"/>
</dbReference>
<sequence>MVALPAFKFAFLAIRQVSRPVAKQIVSRANTKRGVTYCVCIGLGRFSLGLSGVISEWTRAEERKQQAAKRTSEEKAAEAGESAPREDAAVAAMGAAGKASATASGCEAAAAAATAAGSSSSLSTATTATATTTAAMKAQAIDAVESSAAATAANSAATPATVTPRSRSLLQSVVYGPQPQGKVVDTYDSSVFLDPSRTVGEAARVFIRYPTRSAWDVFRQTFLAPFPEDRLVAAGADLLIELVAYTLLCTLLVVELHQQSRMSAAKEAHLQARLEAIEAKVNELVEYSKSAASSPPLEELSPLREPRVAGRLSGLWSAVAGGVGFAGGTLLRRSGGSDKGGVGDSGCKLTAEEREQ</sequence>
<dbReference type="InterPro" id="IPR010754">
    <property type="entry name" value="OPA3-like"/>
</dbReference>
<feature type="region of interest" description="Disordered" evidence="3">
    <location>
        <begin position="332"/>
        <end position="356"/>
    </location>
</feature>
<evidence type="ECO:0000313" key="4">
    <source>
        <dbReference type="EMBL" id="KAG5484726.1"/>
    </source>
</evidence>
<keyword evidence="2" id="KW-0175">Coiled coil</keyword>